<dbReference type="PANTHER" id="PTHR11412:SF136">
    <property type="entry name" value="CD109 ANTIGEN"/>
    <property type="match status" value="1"/>
</dbReference>
<dbReference type="InterPro" id="IPR001599">
    <property type="entry name" value="Macroglobln_a2"/>
</dbReference>
<feature type="chain" id="PRO_5001994896" evidence="3">
    <location>
        <begin position="21"/>
        <end position="784"/>
    </location>
</feature>
<evidence type="ECO:0000256" key="2">
    <source>
        <dbReference type="ARBA" id="ARBA00022966"/>
    </source>
</evidence>
<keyword evidence="1 3" id="KW-0732">Signal</keyword>
<proteinExistence type="predicted"/>
<gene>
    <name evidence="6" type="primary">Cd109_2</name>
    <name evidence="6" type="ORF">g.31311</name>
</gene>
<dbReference type="InterPro" id="IPR011625">
    <property type="entry name" value="A2M_N_BRD"/>
</dbReference>
<dbReference type="SMART" id="SM01359">
    <property type="entry name" value="A2M_N_2"/>
    <property type="match status" value="1"/>
</dbReference>
<dbReference type="Gene3D" id="2.20.130.20">
    <property type="match status" value="1"/>
</dbReference>
<dbReference type="InterPro" id="IPR050473">
    <property type="entry name" value="A2M/Complement_sys"/>
</dbReference>
<dbReference type="InterPro" id="IPR013783">
    <property type="entry name" value="Ig-like_fold"/>
</dbReference>
<dbReference type="SMART" id="SM01360">
    <property type="entry name" value="A2M"/>
    <property type="match status" value="1"/>
</dbReference>
<name>A0A0A1XFW5_ZEUCU</name>
<feature type="domain" description="Alpha-2-macroglobulin" evidence="5">
    <location>
        <begin position="622"/>
        <end position="712"/>
    </location>
</feature>
<evidence type="ECO:0000313" key="6">
    <source>
        <dbReference type="EMBL" id="JAD09836.1"/>
    </source>
</evidence>
<dbReference type="Pfam" id="PF07703">
    <property type="entry name" value="A2M_BRD"/>
    <property type="match status" value="1"/>
</dbReference>
<dbReference type="Gene3D" id="2.60.40.1930">
    <property type="match status" value="2"/>
</dbReference>
<dbReference type="InterPro" id="IPR002890">
    <property type="entry name" value="MG2"/>
</dbReference>
<evidence type="ECO:0000256" key="3">
    <source>
        <dbReference type="SAM" id="SignalP"/>
    </source>
</evidence>
<evidence type="ECO:0000256" key="1">
    <source>
        <dbReference type="ARBA" id="ARBA00022729"/>
    </source>
</evidence>
<organism evidence="6">
    <name type="scientific">Zeugodacus cucurbitae</name>
    <name type="common">Melon fruit fly</name>
    <name type="synonym">Bactrocera cucurbitae</name>
    <dbReference type="NCBI Taxonomy" id="28588"/>
    <lineage>
        <taxon>Eukaryota</taxon>
        <taxon>Metazoa</taxon>
        <taxon>Ecdysozoa</taxon>
        <taxon>Arthropoda</taxon>
        <taxon>Hexapoda</taxon>
        <taxon>Insecta</taxon>
        <taxon>Pterygota</taxon>
        <taxon>Neoptera</taxon>
        <taxon>Endopterygota</taxon>
        <taxon>Diptera</taxon>
        <taxon>Brachycera</taxon>
        <taxon>Muscomorpha</taxon>
        <taxon>Tephritoidea</taxon>
        <taxon>Tephritidae</taxon>
        <taxon>Zeugodacus</taxon>
        <taxon>Zeugodacus</taxon>
    </lineage>
</organism>
<dbReference type="Pfam" id="PF01835">
    <property type="entry name" value="MG2"/>
    <property type="match status" value="1"/>
</dbReference>
<dbReference type="AlphaFoldDB" id="A0A0A1XFW5"/>
<evidence type="ECO:0000259" key="5">
    <source>
        <dbReference type="SMART" id="SM01360"/>
    </source>
</evidence>
<sequence length="784" mass="88948">MVKFAELLPIWGLLIVGAQAKGYYTITSPGSVRPNSKFSVHVSVFDIWENSRISLTLQGPQYEKFIEVVVPPNSGQNATFELGDITNGVYTLMAQGLSGIFFENSTNLEFVENLPMIYLQTDKALYRSSDTIYFRIICLDQYLLPAKVNQSLSVVLKDSQNIIIERFDNIALNTGVYKGEYKLTGNVVPDEWSVQVFLGQKMLAKKFVEVKDYELPPFEMDLDAPSYVTFREAQFVASVRFRNEAMNSLTSGRCILTIISKTNEIINRRIHHLNNCKKGIPVNLNKLERVMQNIMVNVTVQFKAHGTHTVSKFVRFVPNLYIINMPSMSYECHEPNEVFVYRAHIYNYNGNPIDGGDEIRVTLNPGTNGMPETFFSHVNDEGCLDVQIKCSNSKIIYVTINYKGTQSKPGKIELKHLNRKEGVHVNTQFPTIDNAIEVQLASRETFNSFVCVILGRGDIVYSNIIDVPNRAWRQTHTFSITPTYEMMPEAHMFVYFFKNGNMVYYETTFSVKSEFQNTIFLDTPETIKPGIILSLNVFTEPNSYVGLLGMEENAFNLQSENNLNAKQIFRDLSNVQSKTTGVIAGLVTMTNANHDLVKIYTPVIKERAPIRKQTTQRNYFETFAFNDYVSVSGYDEVVLKLPTTFFKSWIITGFAINPKTGFALTTSRAMKTLKEIHIDIDVPQAVQRGSTITLKAEVYNYSRRRTPIYVTLEKEKDEFEFVKNVGKISETLRTDIISPGKSKPINFQIRPKVNGMITLKLTASCPWAIDVNIKKLKVVGNSLG</sequence>
<feature type="signal peptide" evidence="3">
    <location>
        <begin position="1"/>
        <end position="20"/>
    </location>
</feature>
<dbReference type="Pfam" id="PF00207">
    <property type="entry name" value="A2M"/>
    <property type="match status" value="1"/>
</dbReference>
<evidence type="ECO:0000259" key="4">
    <source>
        <dbReference type="SMART" id="SM01359"/>
    </source>
</evidence>
<dbReference type="EMBL" id="GBXI01004456">
    <property type="protein sequence ID" value="JAD09836.1"/>
    <property type="molecule type" value="Transcribed_RNA"/>
</dbReference>
<protein>
    <submittedName>
        <fullName evidence="6">CD109 antigen</fullName>
    </submittedName>
</protein>
<dbReference type="GO" id="GO:0004866">
    <property type="term" value="F:endopeptidase inhibitor activity"/>
    <property type="evidence" value="ECO:0007669"/>
    <property type="project" value="InterPro"/>
</dbReference>
<keyword evidence="2" id="KW-0882">Thioester bond</keyword>
<dbReference type="Gene3D" id="2.60.40.2950">
    <property type="match status" value="1"/>
</dbReference>
<accession>A0A0A1XFW5</accession>
<dbReference type="Gene3D" id="2.60.40.10">
    <property type="entry name" value="Immunoglobulins"/>
    <property type="match status" value="1"/>
</dbReference>
<dbReference type="PANTHER" id="PTHR11412">
    <property type="entry name" value="MACROGLOBULIN / COMPLEMENT"/>
    <property type="match status" value="1"/>
</dbReference>
<reference evidence="6" key="2">
    <citation type="journal article" date="2015" name="Gigascience">
        <title>Reconstructing a comprehensive transcriptome assembly of a white-pupal translocated strain of the pest fruit fly Bactrocera cucurbitae.</title>
        <authorList>
            <person name="Sim S.B."/>
            <person name="Calla B."/>
            <person name="Hall B."/>
            <person name="DeRego T."/>
            <person name="Geib S.M."/>
        </authorList>
    </citation>
    <scope>NUCLEOTIDE SEQUENCE</scope>
</reference>
<reference evidence="6" key="1">
    <citation type="submission" date="2014-11" db="EMBL/GenBank/DDBJ databases">
        <authorList>
            <person name="Geib S."/>
        </authorList>
    </citation>
    <scope>NUCLEOTIDE SEQUENCE</scope>
</reference>
<feature type="domain" description="Alpha-2-macroglobulin bait region" evidence="4">
    <location>
        <begin position="423"/>
        <end position="557"/>
    </location>
</feature>